<accession>C4L783</accession>
<dbReference type="KEGG" id="tau:Tola_0029"/>
<dbReference type="Proteomes" id="UP000009073">
    <property type="component" value="Chromosome"/>
</dbReference>
<dbReference type="STRING" id="595494.Tola_0029"/>
<dbReference type="InterPro" id="IPR051199">
    <property type="entry name" value="LPS_LOS_Heptosyltrfase"/>
</dbReference>
<evidence type="ECO:0000256" key="1">
    <source>
        <dbReference type="ARBA" id="ARBA00022676"/>
    </source>
</evidence>
<keyword evidence="5" id="KW-1185">Reference proteome</keyword>
<dbReference type="EMBL" id="CP001616">
    <property type="protein sequence ID" value="ACQ91659.1"/>
    <property type="molecule type" value="Genomic_DNA"/>
</dbReference>
<keyword evidence="2 4" id="KW-0808">Transferase</keyword>
<evidence type="ECO:0000313" key="5">
    <source>
        <dbReference type="Proteomes" id="UP000009073"/>
    </source>
</evidence>
<dbReference type="eggNOG" id="COG0859">
    <property type="taxonomic scope" value="Bacteria"/>
</dbReference>
<dbReference type="Pfam" id="PF01075">
    <property type="entry name" value="Glyco_transf_9"/>
    <property type="match status" value="1"/>
</dbReference>
<dbReference type="FunFam" id="3.40.50.2000:FF:000023">
    <property type="entry name" value="ADP-heptose--LPS heptosyltransferase II"/>
    <property type="match status" value="1"/>
</dbReference>
<dbReference type="SUPFAM" id="SSF53756">
    <property type="entry name" value="UDP-Glycosyltransferase/glycogen phosphorylase"/>
    <property type="match status" value="1"/>
</dbReference>
<protein>
    <submittedName>
        <fullName evidence="4">Glycosyl transferase family 9</fullName>
    </submittedName>
</protein>
<dbReference type="HOGENOM" id="CLU_038371_2_0_6"/>
<dbReference type="GO" id="GO:0005829">
    <property type="term" value="C:cytosol"/>
    <property type="evidence" value="ECO:0007669"/>
    <property type="project" value="TreeGrafter"/>
</dbReference>
<evidence type="ECO:0000313" key="4">
    <source>
        <dbReference type="EMBL" id="ACQ91659.1"/>
    </source>
</evidence>
<proteinExistence type="inferred from homology"/>
<dbReference type="RefSeq" id="WP_012728259.1">
    <property type="nucleotide sequence ID" value="NC_012691.1"/>
</dbReference>
<dbReference type="OrthoDB" id="9781892at2"/>
<evidence type="ECO:0000256" key="2">
    <source>
        <dbReference type="ARBA" id="ARBA00022679"/>
    </source>
</evidence>
<dbReference type="Gene3D" id="3.40.50.2000">
    <property type="entry name" value="Glycogen Phosphorylase B"/>
    <property type="match status" value="2"/>
</dbReference>
<dbReference type="PANTHER" id="PTHR30160:SF21">
    <property type="entry name" value="LIPOPOLYSACCHARIDE CORE HEPTOSYLTRANSFERASE OPSX"/>
    <property type="match status" value="1"/>
</dbReference>
<dbReference type="InterPro" id="IPR002201">
    <property type="entry name" value="Glyco_trans_9"/>
</dbReference>
<organism evidence="4 5">
    <name type="scientific">Tolumonas auensis (strain DSM 9187 / NBRC 110442 / TA 4)</name>
    <dbReference type="NCBI Taxonomy" id="595494"/>
    <lineage>
        <taxon>Bacteria</taxon>
        <taxon>Pseudomonadati</taxon>
        <taxon>Pseudomonadota</taxon>
        <taxon>Gammaproteobacteria</taxon>
        <taxon>Aeromonadales</taxon>
        <taxon>Aeromonadaceae</taxon>
        <taxon>Tolumonas</taxon>
    </lineage>
</organism>
<comment type="similarity">
    <text evidence="3">Belongs to the glycosyltransferase 9 family.</text>
</comment>
<dbReference type="GO" id="GO:0008713">
    <property type="term" value="F:ADP-heptose-lipopolysaccharide heptosyltransferase activity"/>
    <property type="evidence" value="ECO:0007669"/>
    <property type="project" value="TreeGrafter"/>
</dbReference>
<dbReference type="GO" id="GO:0009244">
    <property type="term" value="P:lipopolysaccharide core region biosynthetic process"/>
    <property type="evidence" value="ECO:0007669"/>
    <property type="project" value="TreeGrafter"/>
</dbReference>
<dbReference type="CAZy" id="GT9">
    <property type="family name" value="Glycosyltransferase Family 9"/>
</dbReference>
<dbReference type="PANTHER" id="PTHR30160">
    <property type="entry name" value="TETRAACYLDISACCHARIDE 4'-KINASE-RELATED"/>
    <property type="match status" value="1"/>
</dbReference>
<evidence type="ECO:0000256" key="3">
    <source>
        <dbReference type="ARBA" id="ARBA00043995"/>
    </source>
</evidence>
<sequence>MPLFLRAPEALCLIRLSAIGDCVHAVAMVQAIQRQWPQTKITWIMGKAEASLLHDLPGVEVIVFDKNAGFRAYTSIWKQLRDRHFDALLHMQSALRASLLTLGIKADKTLGFDQQRAGDGQSLFTNLKVPSPQSPHVLDGFMAFAAELGVHDLTPQWHIPVAETDNDWAKQNISGEKPTLLIAPSASKAYKNWTKEGYAALADHAAAQGFQVMLCGGPSPQEKSFAEEISALCQHKPVNLVGQTTLKRLLALIKQATLVLAPDTGPAHMATAVGTPVIGLYAHHNPARTGPYFCKDYVVSVYQALIEAQTGKKMAQLAWRTRLKQADAMRHIRIADVKLQFDNLAAQIQETRAHE</sequence>
<name>C4L783_TOLAT</name>
<dbReference type="AlphaFoldDB" id="C4L783"/>
<gene>
    <name evidence="4" type="ordered locus">Tola_0029</name>
</gene>
<keyword evidence="1" id="KW-0328">Glycosyltransferase</keyword>
<reference evidence="5" key="1">
    <citation type="submission" date="2009-05" db="EMBL/GenBank/DDBJ databases">
        <title>Complete sequence of Tolumonas auensis DSM 9187.</title>
        <authorList>
            <consortium name="US DOE Joint Genome Institute"/>
            <person name="Lucas S."/>
            <person name="Copeland A."/>
            <person name="Lapidus A."/>
            <person name="Glavina del Rio T."/>
            <person name="Tice H."/>
            <person name="Bruce D."/>
            <person name="Goodwin L."/>
            <person name="Pitluck S."/>
            <person name="Chertkov O."/>
            <person name="Brettin T."/>
            <person name="Detter J.C."/>
            <person name="Han C."/>
            <person name="Larimer F."/>
            <person name="Land M."/>
            <person name="Hauser L."/>
            <person name="Kyrpides N."/>
            <person name="Mikhailova N."/>
            <person name="Spring S."/>
            <person name="Beller H."/>
        </authorList>
    </citation>
    <scope>NUCLEOTIDE SEQUENCE [LARGE SCALE GENOMIC DNA]</scope>
    <source>
        <strain evidence="5">DSM 9187 / TA4</strain>
    </source>
</reference>
<reference evidence="4 5" key="2">
    <citation type="journal article" date="2011" name="Stand. Genomic Sci.">
        <title>Complete genome sequence of Tolumonas auensis type strain (TA 4).</title>
        <authorList>
            <person name="Chertkov O."/>
            <person name="Copeland A."/>
            <person name="Lucas S."/>
            <person name="Lapidus A."/>
            <person name="Berry K.W."/>
            <person name="Detter J.C."/>
            <person name="Del Rio T.G."/>
            <person name="Hammon N."/>
            <person name="Dalin E."/>
            <person name="Tice H."/>
            <person name="Pitluck S."/>
            <person name="Richardson P."/>
            <person name="Bruce D."/>
            <person name="Goodwin L."/>
            <person name="Han C."/>
            <person name="Tapia R."/>
            <person name="Saunders E."/>
            <person name="Schmutz J."/>
            <person name="Brettin T."/>
            <person name="Larimer F."/>
            <person name="Land M."/>
            <person name="Hauser L."/>
            <person name="Spring S."/>
            <person name="Rohde M."/>
            <person name="Kyrpides N.C."/>
            <person name="Ivanova N."/>
            <person name="Goker M."/>
            <person name="Beller H.R."/>
            <person name="Klenk H.P."/>
            <person name="Woyke T."/>
        </authorList>
    </citation>
    <scope>NUCLEOTIDE SEQUENCE [LARGE SCALE GENOMIC DNA]</scope>
    <source>
        <strain evidence="5">DSM 9187 / TA4</strain>
    </source>
</reference>
<dbReference type="CDD" id="cd03789">
    <property type="entry name" value="GT9_LPS_heptosyltransferase"/>
    <property type="match status" value="1"/>
</dbReference>